<evidence type="ECO:0008006" key="4">
    <source>
        <dbReference type="Google" id="ProtNLM"/>
    </source>
</evidence>
<reference evidence="2 3" key="1">
    <citation type="journal article" date="2014" name="Antonie Van Leeuwenhoek">
        <title>Roseivivax atlanticus sp. nov., isolated from surface seawater of the Atlantic Ocean.</title>
        <authorList>
            <person name="Li G."/>
            <person name="Lai Q."/>
            <person name="Liu X."/>
            <person name="Sun F."/>
            <person name="Shao Z."/>
        </authorList>
    </citation>
    <scope>NUCLEOTIDE SEQUENCE [LARGE SCALE GENOMIC DNA]</scope>
    <source>
        <strain evidence="2 3">22II-s10s</strain>
    </source>
</reference>
<dbReference type="eggNOG" id="ENOG502Z9T4">
    <property type="taxonomic scope" value="Bacteria"/>
</dbReference>
<accession>W4HK59</accession>
<protein>
    <recommendedName>
        <fullName evidence="4">Sulfotransferase family protein</fullName>
    </recommendedName>
</protein>
<sequence length="304" mass="32990">MDVTLHLGAHRTASTSFQRYAAAHSKPLAAQRIAVWGPKRTRTGLLHNVVSRDARPRDRGRVRLACAAEAASATRTLVISDENMIGTPRANLRACALYPAAGLRLARLGEALGPVRRVVIAIRAQDRYWTSLAAYLVDRGAPAPDTVALAAMAAARRTWREVVTEAAMALPETEIVVIPFERFADRPDATLAALTGWSAPPRAAAGEFWVNRSPDMAALEDALEALGVAPQLRRSRAGRWEPLPGDMAARLREAYADDLYWLRAGADGLARYVEDPDPVIAAQTAPVGHRRGQDDEQRRLEGAG</sequence>
<dbReference type="RefSeq" id="WP_043843569.1">
    <property type="nucleotide sequence ID" value="NZ_AQQW01000004.1"/>
</dbReference>
<dbReference type="InterPro" id="IPR027417">
    <property type="entry name" value="P-loop_NTPase"/>
</dbReference>
<name>W4HK59_9RHOB</name>
<dbReference type="AlphaFoldDB" id="W4HK59"/>
<evidence type="ECO:0000313" key="3">
    <source>
        <dbReference type="Proteomes" id="UP000019063"/>
    </source>
</evidence>
<gene>
    <name evidence="2" type="ORF">ATO8_07921</name>
</gene>
<organism evidence="2 3">
    <name type="scientific">Roseivivax marinus</name>
    <dbReference type="NCBI Taxonomy" id="1379903"/>
    <lineage>
        <taxon>Bacteria</taxon>
        <taxon>Pseudomonadati</taxon>
        <taxon>Pseudomonadota</taxon>
        <taxon>Alphaproteobacteria</taxon>
        <taxon>Rhodobacterales</taxon>
        <taxon>Roseobacteraceae</taxon>
        <taxon>Roseivivax</taxon>
    </lineage>
</organism>
<dbReference type="EMBL" id="AQQW01000004">
    <property type="protein sequence ID" value="ETW13122.1"/>
    <property type="molecule type" value="Genomic_DNA"/>
</dbReference>
<comment type="caution">
    <text evidence="2">The sequence shown here is derived from an EMBL/GenBank/DDBJ whole genome shotgun (WGS) entry which is preliminary data.</text>
</comment>
<evidence type="ECO:0000313" key="2">
    <source>
        <dbReference type="EMBL" id="ETW13122.1"/>
    </source>
</evidence>
<dbReference type="SUPFAM" id="SSF52540">
    <property type="entry name" value="P-loop containing nucleoside triphosphate hydrolases"/>
    <property type="match status" value="1"/>
</dbReference>
<dbReference type="STRING" id="1379903.ATO8_07921"/>
<proteinExistence type="predicted"/>
<evidence type="ECO:0000256" key="1">
    <source>
        <dbReference type="SAM" id="MobiDB-lite"/>
    </source>
</evidence>
<dbReference type="Proteomes" id="UP000019063">
    <property type="component" value="Unassembled WGS sequence"/>
</dbReference>
<feature type="region of interest" description="Disordered" evidence="1">
    <location>
        <begin position="281"/>
        <end position="304"/>
    </location>
</feature>
<feature type="compositionally biased region" description="Basic and acidic residues" evidence="1">
    <location>
        <begin position="291"/>
        <end position="304"/>
    </location>
</feature>
<dbReference type="PATRIC" id="fig|1317118.6.peg.1643"/>
<keyword evidence="3" id="KW-1185">Reference proteome</keyword>